<dbReference type="GO" id="GO:0006629">
    <property type="term" value="P:lipid metabolic process"/>
    <property type="evidence" value="ECO:0007669"/>
    <property type="project" value="UniProtKB-ARBA"/>
</dbReference>
<evidence type="ECO:0000256" key="3">
    <source>
        <dbReference type="ARBA" id="ARBA00022723"/>
    </source>
</evidence>
<dbReference type="InterPro" id="IPR001128">
    <property type="entry name" value="Cyt_P450"/>
</dbReference>
<name>A0AA38TEU2_9ASTR</name>
<dbReference type="Proteomes" id="UP001172457">
    <property type="component" value="Chromosome 4"/>
</dbReference>
<dbReference type="Gene3D" id="3.40.50.720">
    <property type="entry name" value="NAD(P)-binding Rossmann-like Domain"/>
    <property type="match status" value="1"/>
</dbReference>
<dbReference type="GO" id="GO:0020037">
    <property type="term" value="F:heme binding"/>
    <property type="evidence" value="ECO:0007669"/>
    <property type="project" value="InterPro"/>
</dbReference>
<evidence type="ECO:0008006" key="9">
    <source>
        <dbReference type="Google" id="ProtNLM"/>
    </source>
</evidence>
<dbReference type="Pfam" id="PF00067">
    <property type="entry name" value="p450"/>
    <property type="match status" value="2"/>
</dbReference>
<dbReference type="GO" id="GO:0016705">
    <property type="term" value="F:oxidoreductase activity, acting on paired donors, with incorporation or reduction of molecular oxygen"/>
    <property type="evidence" value="ECO:0007669"/>
    <property type="project" value="InterPro"/>
</dbReference>
<organism evidence="7 8">
    <name type="scientific">Centaurea solstitialis</name>
    <name type="common">yellow star-thistle</name>
    <dbReference type="NCBI Taxonomy" id="347529"/>
    <lineage>
        <taxon>Eukaryota</taxon>
        <taxon>Viridiplantae</taxon>
        <taxon>Streptophyta</taxon>
        <taxon>Embryophyta</taxon>
        <taxon>Tracheophyta</taxon>
        <taxon>Spermatophyta</taxon>
        <taxon>Magnoliopsida</taxon>
        <taxon>eudicotyledons</taxon>
        <taxon>Gunneridae</taxon>
        <taxon>Pentapetalae</taxon>
        <taxon>asterids</taxon>
        <taxon>campanulids</taxon>
        <taxon>Asterales</taxon>
        <taxon>Asteraceae</taxon>
        <taxon>Carduoideae</taxon>
        <taxon>Cardueae</taxon>
        <taxon>Centaureinae</taxon>
        <taxon>Centaurea</taxon>
    </lineage>
</organism>
<dbReference type="InterPro" id="IPR017972">
    <property type="entry name" value="Cyt_P450_CS"/>
</dbReference>
<keyword evidence="6" id="KW-0349">Heme</keyword>
<keyword evidence="4 6" id="KW-0560">Oxidoreductase</keyword>
<comment type="cofactor">
    <cofactor evidence="1">
        <name>heme</name>
        <dbReference type="ChEBI" id="CHEBI:30413"/>
    </cofactor>
</comment>
<dbReference type="AlphaFoldDB" id="A0AA38TEU2"/>
<dbReference type="GO" id="GO:0004497">
    <property type="term" value="F:monooxygenase activity"/>
    <property type="evidence" value="ECO:0007669"/>
    <property type="project" value="UniProtKB-KW"/>
</dbReference>
<dbReference type="InterPro" id="IPR036396">
    <property type="entry name" value="Cyt_P450_sf"/>
</dbReference>
<keyword evidence="8" id="KW-1185">Reference proteome</keyword>
<dbReference type="EMBL" id="JARYMX010000004">
    <property type="protein sequence ID" value="KAJ9553916.1"/>
    <property type="molecule type" value="Genomic_DNA"/>
</dbReference>
<evidence type="ECO:0000256" key="1">
    <source>
        <dbReference type="ARBA" id="ARBA00001971"/>
    </source>
</evidence>
<protein>
    <recommendedName>
        <fullName evidence="9">Cytochrome P450</fullName>
    </recommendedName>
</protein>
<evidence type="ECO:0000256" key="2">
    <source>
        <dbReference type="ARBA" id="ARBA00010617"/>
    </source>
</evidence>
<accession>A0AA38TEU2</accession>
<comment type="similarity">
    <text evidence="2 6">Belongs to the cytochrome P450 family.</text>
</comment>
<keyword evidence="3 6" id="KW-0479">Metal-binding</keyword>
<reference evidence="7" key="1">
    <citation type="submission" date="2023-03" db="EMBL/GenBank/DDBJ databases">
        <title>Chromosome-scale reference genome and RAD-based genetic map of yellow starthistle (Centaurea solstitialis) reveal putative structural variation and QTLs associated with invader traits.</title>
        <authorList>
            <person name="Reatini B."/>
            <person name="Cang F.A."/>
            <person name="Jiang Q."/>
            <person name="Mckibben M.T.W."/>
            <person name="Barker M.S."/>
            <person name="Rieseberg L.H."/>
            <person name="Dlugosch K.M."/>
        </authorList>
    </citation>
    <scope>NUCLEOTIDE SEQUENCE</scope>
    <source>
        <strain evidence="7">CAN-66</strain>
        <tissue evidence="7">Leaf</tissue>
    </source>
</reference>
<dbReference type="PANTHER" id="PTHR24296">
    <property type="entry name" value="CYTOCHROME P450"/>
    <property type="match status" value="1"/>
</dbReference>
<dbReference type="SUPFAM" id="SSF48264">
    <property type="entry name" value="Cytochrome P450"/>
    <property type="match status" value="1"/>
</dbReference>
<dbReference type="InterPro" id="IPR036291">
    <property type="entry name" value="NAD(P)-bd_dom_sf"/>
</dbReference>
<gene>
    <name evidence="7" type="ORF">OSB04_017961</name>
</gene>
<evidence type="ECO:0000313" key="8">
    <source>
        <dbReference type="Proteomes" id="UP001172457"/>
    </source>
</evidence>
<evidence type="ECO:0000256" key="6">
    <source>
        <dbReference type="RuleBase" id="RU000461"/>
    </source>
</evidence>
<dbReference type="GO" id="GO:0005506">
    <property type="term" value="F:iron ion binding"/>
    <property type="evidence" value="ECO:0007669"/>
    <property type="project" value="InterPro"/>
</dbReference>
<evidence type="ECO:0000256" key="5">
    <source>
        <dbReference type="ARBA" id="ARBA00023004"/>
    </source>
</evidence>
<evidence type="ECO:0000313" key="7">
    <source>
        <dbReference type="EMBL" id="KAJ9553916.1"/>
    </source>
</evidence>
<keyword evidence="6" id="KW-0503">Monooxygenase</keyword>
<dbReference type="Gene3D" id="1.10.630.10">
    <property type="entry name" value="Cytochrome P450"/>
    <property type="match status" value="2"/>
</dbReference>
<evidence type="ECO:0000256" key="4">
    <source>
        <dbReference type="ARBA" id="ARBA00023002"/>
    </source>
</evidence>
<comment type="caution">
    <text evidence="7">The sequence shown here is derived from an EMBL/GenBank/DDBJ whole genome shotgun (WGS) entry which is preliminary data.</text>
</comment>
<proteinExistence type="inferred from homology"/>
<dbReference type="SUPFAM" id="SSF51735">
    <property type="entry name" value="NAD(P)-binding Rossmann-fold domains"/>
    <property type="match status" value="1"/>
</dbReference>
<sequence>MPSMNRAQSSAVDLTWRLVNRHMSRSRLSSRSQPKGGSHLNPPLYEYGILVNIYRLQDYVTEGLIQVGGTCMIKGPCFSNMLGTADPANIHHIQSKNFNNYPKGDKYSQIFAIFGDGILNSDGKLWEFNRKIMMSAFTHPSFQSSLETITWNKVENGLLPVLESICERDTEVNLQDIFRRFSFDTICMLLFDNNPESLSPGLPCNPFSKALTYVTRDILLRHFIPLPLWKLLQLLRVGKEKKLSDAWKTVNQFIYKCLAQNPNEYNDINSSEHQEGKFTLSAALIRELEDQIDASWDRKKILRDALFNLMAAGKDSMSIALSWMKSVWGEDCMEFKPERWIMKSGRIKYEPSYKFIAFSAGPRTCVGKNMALSQLKIVSTAIISRYHIELVEGHPVLPAASIVLQMKHEGCEELENRQRRIVDVRDLAEALLLVYEKPEASGRYICMSHAIRSKELVEMLKKYYPDYNYPKKFIEPDGIYSVTSEKLQKLGWSYRPLEETLVDSVESYKENGLLSNL</sequence>
<keyword evidence="5 6" id="KW-0408">Iron</keyword>
<dbReference type="PROSITE" id="PS00086">
    <property type="entry name" value="CYTOCHROME_P450"/>
    <property type="match status" value="1"/>
</dbReference>